<organism evidence="3 4">
    <name type="scientific">Steinernema hermaphroditum</name>
    <dbReference type="NCBI Taxonomy" id="289476"/>
    <lineage>
        <taxon>Eukaryota</taxon>
        <taxon>Metazoa</taxon>
        <taxon>Ecdysozoa</taxon>
        <taxon>Nematoda</taxon>
        <taxon>Chromadorea</taxon>
        <taxon>Rhabditida</taxon>
        <taxon>Tylenchina</taxon>
        <taxon>Panagrolaimomorpha</taxon>
        <taxon>Strongyloidoidea</taxon>
        <taxon>Steinernematidae</taxon>
        <taxon>Steinernema</taxon>
    </lineage>
</organism>
<proteinExistence type="predicted"/>
<dbReference type="AlphaFoldDB" id="A0AA39MAG0"/>
<feature type="region of interest" description="Disordered" evidence="2">
    <location>
        <begin position="24"/>
        <end position="50"/>
    </location>
</feature>
<comment type="caution">
    <text evidence="3">The sequence shown here is derived from an EMBL/GenBank/DDBJ whole genome shotgun (WGS) entry which is preliminary data.</text>
</comment>
<dbReference type="Proteomes" id="UP001175271">
    <property type="component" value="Unassembled WGS sequence"/>
</dbReference>
<evidence type="ECO:0000313" key="3">
    <source>
        <dbReference type="EMBL" id="KAK0426663.1"/>
    </source>
</evidence>
<protein>
    <submittedName>
        <fullName evidence="3">Uncharacterized protein</fullName>
    </submittedName>
</protein>
<evidence type="ECO:0000313" key="4">
    <source>
        <dbReference type="Proteomes" id="UP001175271"/>
    </source>
</evidence>
<gene>
    <name evidence="3" type="ORF">QR680_009831</name>
</gene>
<evidence type="ECO:0000256" key="1">
    <source>
        <dbReference type="SAM" id="Coils"/>
    </source>
</evidence>
<accession>A0AA39MAG0</accession>
<dbReference type="EMBL" id="JAUCMV010000001">
    <property type="protein sequence ID" value="KAK0426663.1"/>
    <property type="molecule type" value="Genomic_DNA"/>
</dbReference>
<feature type="compositionally biased region" description="Basic and acidic residues" evidence="2">
    <location>
        <begin position="37"/>
        <end position="50"/>
    </location>
</feature>
<dbReference type="Gene3D" id="1.10.287.1490">
    <property type="match status" value="1"/>
</dbReference>
<keyword evidence="1" id="KW-0175">Coiled coil</keyword>
<evidence type="ECO:0000256" key="2">
    <source>
        <dbReference type="SAM" id="MobiDB-lite"/>
    </source>
</evidence>
<reference evidence="3" key="1">
    <citation type="submission" date="2023-06" db="EMBL/GenBank/DDBJ databases">
        <title>Genomic analysis of the entomopathogenic nematode Steinernema hermaphroditum.</title>
        <authorList>
            <person name="Schwarz E.M."/>
            <person name="Heppert J.K."/>
            <person name="Baniya A."/>
            <person name="Schwartz H.T."/>
            <person name="Tan C.-H."/>
            <person name="Antoshechkin I."/>
            <person name="Sternberg P.W."/>
            <person name="Goodrich-Blair H."/>
            <person name="Dillman A.R."/>
        </authorList>
    </citation>
    <scope>NUCLEOTIDE SEQUENCE</scope>
    <source>
        <strain evidence="3">PS9179</strain>
        <tissue evidence="3">Whole animal</tissue>
    </source>
</reference>
<feature type="coiled-coil region" evidence="1">
    <location>
        <begin position="356"/>
        <end position="534"/>
    </location>
</feature>
<sequence>MFRDNKIRGAAHLEAKAKRLEQELSTLKSATPQVGSEEVKRREDQLKRRTKEVDDLTKRIEALRDQYEGEKNKNKSLQEELDHLQNDHRSLQANSTKERDVLLQRLHDTEEQLKGFESVREAVTNMNLYSEAERTRQSTSVLPSAVYPDLSYSELNASTSSITSSATDSEDHVIGLWKLLPEEIRRKFAEFAISDTGRTTSVAKCIKRLKKLTLKLDIERQTFQVRAPRSGDSTLSLTQSIESVHSKEKKVLRNAATDCSGLYVPIFDHSMTPRNSQDSLFLENVAGPPRVPSRERILLEEIGATGKVRKFVMHRCTWGRFQYTHTVADEVNNAISKSVEIRPVSVSIQAEEGQTVEKLLEENLVQKRTIDNLRADLGMKNADIDDLLVYSFPLCRQSRLFRNKQLDELNGLIDELEEENKRDKERNQSFELENERLVREKEEFRSECEKLAEKVCRLEEDAQLYQRQIEEDDAKAKDVENRLDELENAALTRKPLEEELRKLALRNSELEFEVKKVTKEYEKLKERHSKVKKDMNESFDRMERFQEEQIKKIKVLQMGNYEREKFIKTIRKRILRLCKFVKKHHPSDETLLTELDAISSGCSRQDKGLIGSES</sequence>
<keyword evidence="4" id="KW-1185">Reference proteome</keyword>
<feature type="compositionally biased region" description="Polar residues" evidence="2">
    <location>
        <begin position="24"/>
        <end position="34"/>
    </location>
</feature>
<name>A0AA39MAG0_9BILA</name>